<evidence type="ECO:0000313" key="3">
    <source>
        <dbReference type="Proteomes" id="UP000782705"/>
    </source>
</evidence>
<dbReference type="Proteomes" id="UP000782705">
    <property type="component" value="Unassembled WGS sequence"/>
</dbReference>
<accession>A0ABQ6Z306</accession>
<dbReference type="InterPro" id="IPR007737">
    <property type="entry name" value="Mga_HTH"/>
</dbReference>
<dbReference type="RefSeq" id="WP_161900773.1">
    <property type="nucleotide sequence ID" value="NZ_MAEL01000001.1"/>
</dbReference>
<organism evidence="2 3">
    <name type="scientific">Candidatus Enterococcus willemsii</name>
    <dbReference type="NCBI Taxonomy" id="1857215"/>
    <lineage>
        <taxon>Bacteria</taxon>
        <taxon>Bacillati</taxon>
        <taxon>Bacillota</taxon>
        <taxon>Bacilli</taxon>
        <taxon>Lactobacillales</taxon>
        <taxon>Enterococcaceae</taxon>
        <taxon>Enterococcus</taxon>
    </lineage>
</organism>
<dbReference type="Pfam" id="PF05043">
    <property type="entry name" value="Mga"/>
    <property type="match status" value="1"/>
</dbReference>
<comment type="caution">
    <text evidence="2">The sequence shown here is derived from an EMBL/GenBank/DDBJ whole genome shotgun (WGS) entry which is preliminary data.</text>
</comment>
<reference evidence="2 3" key="1">
    <citation type="submission" date="2016-06" db="EMBL/GenBank/DDBJ databases">
        <title>Four novel species of enterococci isolated from chicken manure.</title>
        <authorList>
            <person name="Van Tyne D."/>
        </authorList>
    </citation>
    <scope>NUCLEOTIDE SEQUENCE [LARGE SCALE GENOMIC DNA]</scope>
    <source>
        <strain evidence="2 3">CU12B</strain>
    </source>
</reference>
<evidence type="ECO:0000259" key="1">
    <source>
        <dbReference type="Pfam" id="PF05043"/>
    </source>
</evidence>
<gene>
    <name evidence="2" type="ORF">BAU17_13870</name>
</gene>
<sequence>MQSEVLANFFLSKSQQQKLKILKYLESGRVTLALLEEELGLSTRQIKEFTLGLMEDIQADSMEKQPLLVWNRGEIQFVPKLSSSEYVELMADFRNRYLTNASLFQALLFVLEKRTFSIMIMASELAYSESYTYKLFSKLKELFQFIDLGIQFTKKDETMIQLVGNESTIRILHYLSIAVASKGSHWLFKTMSEKEIMSTQAYLGLNRYDKLSPIGKSRVNYIVAVYELALKNGFKLSQLDEEVIQLGEVMDKEINLNLYLKHVQINNKINRSSHDEFIHLTFLADYFTQELRSDVEKEKLGRHLFSMNTNPIVKNCKQLLALVTEDYQLESTSYYLLLYSLCNRFVVIHYFNLYKFMPLVKVPPIRGKIKYFVESCIEQSFSDYRKAPSFEKINYSFTQIITSYLIVMLPVAQKVYVEFFHRPEYKLIIENAIRHNYTSNVLKITENYDEADIVISDTHGYSNSQYFYFKDVFDQDSWEELGLYLNRMISKEIIARS</sequence>
<dbReference type="EMBL" id="MAEL01000001">
    <property type="protein sequence ID" value="KAF1306221.1"/>
    <property type="molecule type" value="Genomic_DNA"/>
</dbReference>
<feature type="domain" description="Mga helix-turn-helix" evidence="1">
    <location>
        <begin position="93"/>
        <end position="174"/>
    </location>
</feature>
<proteinExistence type="predicted"/>
<keyword evidence="3" id="KW-1185">Reference proteome</keyword>
<protein>
    <recommendedName>
        <fullName evidence="1">Mga helix-turn-helix domain-containing protein</fullName>
    </recommendedName>
</protein>
<name>A0ABQ6Z306_9ENTE</name>
<evidence type="ECO:0000313" key="2">
    <source>
        <dbReference type="EMBL" id="KAF1306221.1"/>
    </source>
</evidence>